<dbReference type="InterPro" id="IPR006059">
    <property type="entry name" value="SBP"/>
</dbReference>
<feature type="chain" id="PRO_5008685235" evidence="6">
    <location>
        <begin position="33"/>
        <end position="431"/>
    </location>
</feature>
<comment type="subcellular location">
    <subcellularLocation>
        <location evidence="1">Periplasm</location>
    </subcellularLocation>
</comment>
<dbReference type="PANTHER" id="PTHR43649:SF34">
    <property type="entry name" value="ABC TRANSPORTER PERIPLASMIC-BINDING PROTEIN YCJN-RELATED"/>
    <property type="match status" value="1"/>
</dbReference>
<protein>
    <submittedName>
        <fullName evidence="7">Multiple sugar transport system substrate-binding protein</fullName>
    </submittedName>
</protein>
<dbReference type="OrthoDB" id="7532544at2"/>
<keyword evidence="7" id="KW-0762">Sugar transport</keyword>
<sequence length="431" mass="46621">MTMISAFPMPKATRLLSIGLVTLMTSAAFAYAKPLDGVTLTLASQNDPFGAVLTKLAAEFKQDTGADLKVEVMDYGTLLTKTTADFVGNTKGYDLVTMDIVWAGAYQENGYSVDLTDWVKRDAAELDLDDIYPVILQSLGQYKGHYVAFPFAAYANVLAYRKDLFQAAGLSVPTTVDELVSDAKKLTDPSKKQYGFVANGQKGPAVAQDWMQYNNQMGGSILDKDGKPALNSPENVKSLTVYKQLFVETAPPGAIEYDWGGREESFRQGAAAMMQTWSVGAPGYSDPASSNVVGKVGITIAPVGKGVSPQYGVGGWGMAINADIDPKQKKAAWTFIKWLVSKKIHKEFNMDGAGSFMRKSEMTDPDLTAKFDFLPVVAKTYENGNGDYRPRIPEYPEIQDILGAAVNSVLAGAAEPQAALDEAQVEAKKLF</sequence>
<dbReference type="Gene3D" id="3.40.190.10">
    <property type="entry name" value="Periplasmic binding protein-like II"/>
    <property type="match status" value="2"/>
</dbReference>
<keyword evidence="5" id="KW-0574">Periplasm</keyword>
<dbReference type="Pfam" id="PF01547">
    <property type="entry name" value="SBP_bac_1"/>
    <property type="match status" value="1"/>
</dbReference>
<evidence type="ECO:0000256" key="2">
    <source>
        <dbReference type="ARBA" id="ARBA00008520"/>
    </source>
</evidence>
<dbReference type="InterPro" id="IPR050490">
    <property type="entry name" value="Bact_solute-bd_prot1"/>
</dbReference>
<dbReference type="EMBL" id="FMAF01000009">
    <property type="protein sequence ID" value="SCB36103.1"/>
    <property type="molecule type" value="Genomic_DNA"/>
</dbReference>
<dbReference type="Proteomes" id="UP000199205">
    <property type="component" value="Unassembled WGS sequence"/>
</dbReference>
<evidence type="ECO:0000256" key="5">
    <source>
        <dbReference type="ARBA" id="ARBA00022764"/>
    </source>
</evidence>
<accession>A0A1C3W806</accession>
<keyword evidence="4 6" id="KW-0732">Signal</keyword>
<dbReference type="AlphaFoldDB" id="A0A1C3W806"/>
<feature type="signal peptide" evidence="6">
    <location>
        <begin position="1"/>
        <end position="32"/>
    </location>
</feature>
<keyword evidence="3" id="KW-0813">Transport</keyword>
<evidence type="ECO:0000256" key="1">
    <source>
        <dbReference type="ARBA" id="ARBA00004418"/>
    </source>
</evidence>
<evidence type="ECO:0000256" key="4">
    <source>
        <dbReference type="ARBA" id="ARBA00022729"/>
    </source>
</evidence>
<evidence type="ECO:0000256" key="6">
    <source>
        <dbReference type="SAM" id="SignalP"/>
    </source>
</evidence>
<evidence type="ECO:0000256" key="3">
    <source>
        <dbReference type="ARBA" id="ARBA00022448"/>
    </source>
</evidence>
<dbReference type="GO" id="GO:0042597">
    <property type="term" value="C:periplasmic space"/>
    <property type="evidence" value="ECO:0007669"/>
    <property type="project" value="UniProtKB-SubCell"/>
</dbReference>
<dbReference type="SUPFAM" id="SSF53850">
    <property type="entry name" value="Periplasmic binding protein-like II"/>
    <property type="match status" value="1"/>
</dbReference>
<reference evidence="7 8" key="1">
    <citation type="submission" date="2016-08" db="EMBL/GenBank/DDBJ databases">
        <authorList>
            <person name="Seilhamer J.J."/>
        </authorList>
    </citation>
    <scope>NUCLEOTIDE SEQUENCE [LARGE SCALE GENOMIC DNA]</scope>
    <source>
        <strain evidence="7 8">P1-7</strain>
    </source>
</reference>
<evidence type="ECO:0000313" key="8">
    <source>
        <dbReference type="Proteomes" id="UP000199205"/>
    </source>
</evidence>
<organism evidence="7 8">
    <name type="scientific">Rhizobium lusitanum</name>
    <dbReference type="NCBI Taxonomy" id="293958"/>
    <lineage>
        <taxon>Bacteria</taxon>
        <taxon>Pseudomonadati</taxon>
        <taxon>Pseudomonadota</taxon>
        <taxon>Alphaproteobacteria</taxon>
        <taxon>Hyphomicrobiales</taxon>
        <taxon>Rhizobiaceae</taxon>
        <taxon>Rhizobium/Agrobacterium group</taxon>
        <taxon>Rhizobium</taxon>
    </lineage>
</organism>
<dbReference type="CDD" id="cd13585">
    <property type="entry name" value="PBP2_TMBP_like"/>
    <property type="match status" value="1"/>
</dbReference>
<proteinExistence type="inferred from homology"/>
<dbReference type="PANTHER" id="PTHR43649">
    <property type="entry name" value="ARABINOSE-BINDING PROTEIN-RELATED"/>
    <property type="match status" value="1"/>
</dbReference>
<comment type="similarity">
    <text evidence="2">Belongs to the bacterial solute-binding protein 1 family.</text>
</comment>
<gene>
    <name evidence="7" type="ORF">GA0061101_10917</name>
</gene>
<evidence type="ECO:0000313" key="7">
    <source>
        <dbReference type="EMBL" id="SCB36103.1"/>
    </source>
</evidence>
<name>A0A1C3W806_9HYPH</name>